<reference evidence="4" key="1">
    <citation type="submission" date="2021-01" db="EMBL/GenBank/DDBJ databases">
        <title>Whole genome shotgun sequence of Actinoplanes cyaneus NBRC 14990.</title>
        <authorList>
            <person name="Komaki H."/>
            <person name="Tamura T."/>
        </authorList>
    </citation>
    <scope>NUCLEOTIDE SEQUENCE</scope>
    <source>
        <strain evidence="4">NBRC 14990</strain>
    </source>
</reference>
<comment type="caution">
    <text evidence="4">The sequence shown here is derived from an EMBL/GenBank/DDBJ whole genome shotgun (WGS) entry which is preliminary data.</text>
</comment>
<dbReference type="EMBL" id="BOMH01000059">
    <property type="protein sequence ID" value="GID69244.1"/>
    <property type="molecule type" value="Genomic_DNA"/>
</dbReference>
<dbReference type="GO" id="GO:0009073">
    <property type="term" value="P:aromatic amino acid family biosynthetic process"/>
    <property type="evidence" value="ECO:0007669"/>
    <property type="project" value="UniProtKB-UniRule"/>
</dbReference>
<keyword evidence="2 3" id="KW-0028">Amino-acid biosynthesis</keyword>
<evidence type="ECO:0000256" key="2">
    <source>
        <dbReference type="PIRSR" id="PIRSR005965-1"/>
    </source>
</evidence>
<feature type="binding site" evidence="2">
    <location>
        <position position="6"/>
    </location>
    <ligand>
        <name>prephenate</name>
        <dbReference type="ChEBI" id="CHEBI:29934"/>
    </ligand>
</feature>
<proteinExistence type="predicted"/>
<dbReference type="PANTHER" id="PTHR21164:SF0">
    <property type="entry name" value="CHORISMATE MUTASE AROH"/>
    <property type="match status" value="1"/>
</dbReference>
<dbReference type="InterPro" id="IPR008243">
    <property type="entry name" value="Chorismate_mutase_AroH"/>
</dbReference>
<dbReference type="EC" id="5.4.99.5" evidence="1 3"/>
<accession>A0A919MB47</accession>
<evidence type="ECO:0000256" key="1">
    <source>
        <dbReference type="NCBIfam" id="TIGR01796"/>
    </source>
</evidence>
<sequence>MLRAIRGATQLEADDRDLVLEATIELVNEVVARNGLMPDDVVSVIFTSTPDLTAAFPAAAARKIGFGDVPLLCATEIDVPGALPRVVRMLAHVETDLRRDQIRHIYLRGAVALRPDLGLDSGPDPALGVVGPAGR</sequence>
<dbReference type="InterPro" id="IPR035959">
    <property type="entry name" value="RutC-like_sf"/>
</dbReference>
<protein>
    <recommendedName>
        <fullName evidence="1 3">chorismate mutase</fullName>
        <ecNumber evidence="1 3">5.4.99.5</ecNumber>
    </recommendedName>
</protein>
<evidence type="ECO:0000313" key="4">
    <source>
        <dbReference type="EMBL" id="GID69244.1"/>
    </source>
</evidence>
<keyword evidence="5" id="KW-1185">Reference proteome</keyword>
<keyword evidence="3" id="KW-0413">Isomerase</keyword>
<dbReference type="Gene3D" id="3.30.1330.40">
    <property type="entry name" value="RutC-like"/>
    <property type="match status" value="1"/>
</dbReference>
<dbReference type="Proteomes" id="UP000619479">
    <property type="component" value="Unassembled WGS sequence"/>
</dbReference>
<comment type="catalytic activity">
    <reaction evidence="3">
        <text>chorismate = prephenate</text>
        <dbReference type="Rhea" id="RHEA:13897"/>
        <dbReference type="ChEBI" id="CHEBI:29748"/>
        <dbReference type="ChEBI" id="CHEBI:29934"/>
        <dbReference type="EC" id="5.4.99.5"/>
    </reaction>
</comment>
<evidence type="ECO:0000256" key="3">
    <source>
        <dbReference type="PROSITE-ProRule" id="PRU00514"/>
    </source>
</evidence>
<feature type="binding site" evidence="2">
    <location>
        <position position="88"/>
    </location>
    <ligand>
        <name>prephenate</name>
        <dbReference type="ChEBI" id="CHEBI:29934"/>
    </ligand>
</feature>
<dbReference type="AlphaFoldDB" id="A0A919MB47"/>
<dbReference type="CDD" id="cd02185">
    <property type="entry name" value="AroH"/>
    <property type="match status" value="1"/>
</dbReference>
<dbReference type="SUPFAM" id="SSF55298">
    <property type="entry name" value="YjgF-like"/>
    <property type="match status" value="1"/>
</dbReference>
<evidence type="ECO:0000313" key="5">
    <source>
        <dbReference type="Proteomes" id="UP000619479"/>
    </source>
</evidence>
<dbReference type="PROSITE" id="PS51167">
    <property type="entry name" value="CHORISMATE_MUT_1"/>
    <property type="match status" value="1"/>
</dbReference>
<dbReference type="NCBIfam" id="TIGR01796">
    <property type="entry name" value="CM_mono_aroH"/>
    <property type="match status" value="1"/>
</dbReference>
<name>A0A919MB47_9ACTN</name>
<feature type="binding site" evidence="2">
    <location>
        <position position="106"/>
    </location>
    <ligand>
        <name>prephenate</name>
        <dbReference type="ChEBI" id="CHEBI:29934"/>
    </ligand>
</feature>
<organism evidence="4 5">
    <name type="scientific">Actinoplanes cyaneus</name>
    <dbReference type="NCBI Taxonomy" id="52696"/>
    <lineage>
        <taxon>Bacteria</taxon>
        <taxon>Bacillati</taxon>
        <taxon>Actinomycetota</taxon>
        <taxon>Actinomycetes</taxon>
        <taxon>Micromonosporales</taxon>
        <taxon>Micromonosporaceae</taxon>
        <taxon>Actinoplanes</taxon>
    </lineage>
</organism>
<dbReference type="GO" id="GO:0004106">
    <property type="term" value="F:chorismate mutase activity"/>
    <property type="evidence" value="ECO:0007669"/>
    <property type="project" value="UniProtKB-UniRule"/>
</dbReference>
<dbReference type="RefSeq" id="WP_203751304.1">
    <property type="nucleotide sequence ID" value="NZ_BAAAUC010000061.1"/>
</dbReference>
<dbReference type="Pfam" id="PF07736">
    <property type="entry name" value="CM_1"/>
    <property type="match status" value="1"/>
</dbReference>
<keyword evidence="2 3" id="KW-0057">Aromatic amino acid biosynthesis</keyword>
<dbReference type="GO" id="GO:0046417">
    <property type="term" value="P:chorismate metabolic process"/>
    <property type="evidence" value="ECO:0007669"/>
    <property type="project" value="TreeGrafter"/>
</dbReference>
<dbReference type="PIRSF" id="PIRSF005965">
    <property type="entry name" value="Chor_mut_AroH"/>
    <property type="match status" value="1"/>
</dbReference>
<gene>
    <name evidence="4" type="ORF">Acy02nite_71250</name>
</gene>
<dbReference type="GO" id="GO:0008652">
    <property type="term" value="P:amino acid biosynthetic process"/>
    <property type="evidence" value="ECO:0007669"/>
    <property type="project" value="UniProtKB-UniRule"/>
</dbReference>
<dbReference type="PANTHER" id="PTHR21164">
    <property type="entry name" value="CHORISMATE MUTASE"/>
    <property type="match status" value="1"/>
</dbReference>